<accession>A0AAC9JGM8</accession>
<dbReference type="EMBL" id="CP018025">
    <property type="protein sequence ID" value="APD92180.1"/>
    <property type="molecule type" value="Genomic_DNA"/>
</dbReference>
<keyword evidence="1" id="KW-0614">Plasmid</keyword>
<reference evidence="1 2" key="1">
    <citation type="submission" date="2016-11" db="EMBL/GenBank/DDBJ databases">
        <title>Networking in microbes: conjugative elements and plasmids in the genus Alteromonas.</title>
        <authorList>
            <person name="Lopez-Perez M."/>
            <person name="Ramon-Marco N."/>
            <person name="Rodriguez-Valera F."/>
        </authorList>
    </citation>
    <scope>NUCLEOTIDE SEQUENCE [LARGE SCALE GENOMIC DNA]</scope>
    <source>
        <strain evidence="1 2">CP48</strain>
        <plasmid evidence="2">pamcp48-600</plasmid>
    </source>
</reference>
<sequence length="151" mass="17156">MHFGIDFDETINRDISLWQDIISTIISADHQVSIITIRSNKYGNDDIECFANCANVPVIYTHGCQKETFTDAIGLKIDIWIDDSPLFIPKCDAMPNVVLSEYRSKQRNLNGIRDIENYKAGKHQPPGFHVIKVWVLNTLATLMRIVAGHKI</sequence>
<proteinExistence type="predicted"/>
<name>A0AAC9JGM8_9ALTE</name>
<dbReference type="Proteomes" id="UP000182101">
    <property type="component" value="Plasmid pAMCP48-600"/>
</dbReference>
<evidence type="ECO:0000313" key="1">
    <source>
        <dbReference type="EMBL" id="APD92180.1"/>
    </source>
</evidence>
<organism evidence="1 2">
    <name type="scientific">Alteromonas mediterranea</name>
    <dbReference type="NCBI Taxonomy" id="314275"/>
    <lineage>
        <taxon>Bacteria</taxon>
        <taxon>Pseudomonadati</taxon>
        <taxon>Pseudomonadota</taxon>
        <taxon>Gammaproteobacteria</taxon>
        <taxon>Alteromonadales</taxon>
        <taxon>Alteromonadaceae</taxon>
        <taxon>Alteromonas/Salinimonas group</taxon>
        <taxon>Alteromonas</taxon>
    </lineage>
</organism>
<dbReference type="RefSeq" id="WP_071960793.1">
    <property type="nucleotide sequence ID" value="NZ_CP018025.1"/>
</dbReference>
<evidence type="ECO:0000313" key="2">
    <source>
        <dbReference type="Proteomes" id="UP000182101"/>
    </source>
</evidence>
<geneLocation type="plasmid" evidence="2">
    <name>pamcp48-600</name>
</geneLocation>
<protein>
    <submittedName>
        <fullName evidence="1">Uncharacterized protein</fullName>
    </submittedName>
</protein>
<gene>
    <name evidence="1" type="ORF">BM524_19875</name>
</gene>
<dbReference type="AlphaFoldDB" id="A0AAC9JGM8"/>